<keyword evidence="17" id="KW-1185">Reference proteome</keyword>
<comment type="subcellular location">
    <subcellularLocation>
        <location evidence="2">Secreted</location>
    </subcellularLocation>
</comment>
<reference evidence="16 17" key="1">
    <citation type="journal article" date="2015" name="Nat. Commun.">
        <title>Outbred genome sequencing and CRISPR/Cas9 gene editing in butterflies.</title>
        <authorList>
            <person name="Li X."/>
            <person name="Fan D."/>
            <person name="Zhang W."/>
            <person name="Liu G."/>
            <person name="Zhang L."/>
            <person name="Zhao L."/>
            <person name="Fang X."/>
            <person name="Chen L."/>
            <person name="Dong Y."/>
            <person name="Chen Y."/>
            <person name="Ding Y."/>
            <person name="Zhao R."/>
            <person name="Feng M."/>
            <person name="Zhu Y."/>
            <person name="Feng Y."/>
            <person name="Jiang X."/>
            <person name="Zhu D."/>
            <person name="Xiang H."/>
            <person name="Feng X."/>
            <person name="Li S."/>
            <person name="Wang J."/>
            <person name="Zhang G."/>
            <person name="Kronforst M.R."/>
            <person name="Wang W."/>
        </authorList>
    </citation>
    <scope>NUCLEOTIDE SEQUENCE [LARGE SCALE GENOMIC DNA]</scope>
    <source>
        <strain evidence="16">Ya'a_city_454_Px</strain>
        <tissue evidence="16">Whole body</tissue>
    </source>
</reference>
<evidence type="ECO:0000256" key="4">
    <source>
        <dbReference type="ARBA" id="ARBA00022525"/>
    </source>
</evidence>
<keyword evidence="10" id="KW-0482">Metalloprotease</keyword>
<accession>A0A194Q2Y7</accession>
<feature type="active site" description="Proton donor/acceptor" evidence="13">
    <location>
        <position position="687"/>
    </location>
</feature>
<evidence type="ECO:0000256" key="9">
    <source>
        <dbReference type="ARBA" id="ARBA00022833"/>
    </source>
</evidence>
<organism evidence="16 17">
    <name type="scientific">Papilio xuthus</name>
    <name type="common">Asian swallowtail butterfly</name>
    <dbReference type="NCBI Taxonomy" id="66420"/>
    <lineage>
        <taxon>Eukaryota</taxon>
        <taxon>Metazoa</taxon>
        <taxon>Ecdysozoa</taxon>
        <taxon>Arthropoda</taxon>
        <taxon>Hexapoda</taxon>
        <taxon>Insecta</taxon>
        <taxon>Pterygota</taxon>
        <taxon>Neoptera</taxon>
        <taxon>Endopterygota</taxon>
        <taxon>Lepidoptera</taxon>
        <taxon>Glossata</taxon>
        <taxon>Ditrysia</taxon>
        <taxon>Papilionoidea</taxon>
        <taxon>Papilionidae</taxon>
        <taxon>Papilioninae</taxon>
        <taxon>Papilio</taxon>
    </lineage>
</organism>
<keyword evidence="5 16" id="KW-0121">Carboxypeptidase</keyword>
<dbReference type="PROSITE" id="PS52035">
    <property type="entry name" value="PEPTIDASE_M14"/>
    <property type="match status" value="2"/>
</dbReference>
<gene>
    <name evidence="16" type="ORF">RR46_04880</name>
</gene>
<evidence type="ECO:0000259" key="15">
    <source>
        <dbReference type="PROSITE" id="PS52035"/>
    </source>
</evidence>
<dbReference type="InterPro" id="IPR000834">
    <property type="entry name" value="Peptidase_M14"/>
</dbReference>
<dbReference type="Proteomes" id="UP000053268">
    <property type="component" value="Unassembled WGS sequence"/>
</dbReference>
<evidence type="ECO:0000256" key="13">
    <source>
        <dbReference type="PROSITE-ProRule" id="PRU01379"/>
    </source>
</evidence>
<dbReference type="GO" id="GO:0006508">
    <property type="term" value="P:proteolysis"/>
    <property type="evidence" value="ECO:0007669"/>
    <property type="project" value="UniProtKB-KW"/>
</dbReference>
<keyword evidence="9" id="KW-0862">Zinc</keyword>
<dbReference type="SMART" id="SM00631">
    <property type="entry name" value="Zn_pept"/>
    <property type="match status" value="2"/>
</dbReference>
<feature type="region of interest" description="Disordered" evidence="14">
    <location>
        <begin position="767"/>
        <end position="806"/>
    </location>
</feature>
<evidence type="ECO:0000313" key="16">
    <source>
        <dbReference type="EMBL" id="KPI99906.1"/>
    </source>
</evidence>
<name>A0A194Q2Y7_PAPXU</name>
<dbReference type="AlphaFoldDB" id="A0A194Q2Y7"/>
<comment type="cofactor">
    <cofactor evidence="1">
        <name>Zn(2+)</name>
        <dbReference type="ChEBI" id="CHEBI:29105"/>
    </cofactor>
</comment>
<keyword evidence="7" id="KW-0479">Metal-binding</keyword>
<evidence type="ECO:0000256" key="11">
    <source>
        <dbReference type="ARBA" id="ARBA00023157"/>
    </source>
</evidence>
<dbReference type="FunFam" id="3.40.630.10:FF:000040">
    <property type="entry name" value="zinc carboxypeptidase"/>
    <property type="match status" value="1"/>
</dbReference>
<keyword evidence="11" id="KW-1015">Disulfide bond</keyword>
<evidence type="ECO:0000256" key="10">
    <source>
        <dbReference type="ARBA" id="ARBA00023049"/>
    </source>
</evidence>
<feature type="active site" description="Proton donor/acceptor" evidence="13">
    <location>
        <position position="309"/>
    </location>
</feature>
<dbReference type="GO" id="GO:0004181">
    <property type="term" value="F:metallocarboxypeptidase activity"/>
    <property type="evidence" value="ECO:0007669"/>
    <property type="project" value="InterPro"/>
</dbReference>
<proteinExistence type="inferred from homology"/>
<evidence type="ECO:0000256" key="14">
    <source>
        <dbReference type="SAM" id="MobiDB-lite"/>
    </source>
</evidence>
<dbReference type="Gene3D" id="3.40.630.10">
    <property type="entry name" value="Zn peptidases"/>
    <property type="match status" value="3"/>
</dbReference>
<dbReference type="PRINTS" id="PR00765">
    <property type="entry name" value="CRBOXYPTASEA"/>
</dbReference>
<protein>
    <submittedName>
        <fullName evidence="16">Carboxypeptidase B</fullName>
    </submittedName>
</protein>
<evidence type="ECO:0000256" key="3">
    <source>
        <dbReference type="ARBA" id="ARBA00005988"/>
    </source>
</evidence>
<evidence type="ECO:0000256" key="6">
    <source>
        <dbReference type="ARBA" id="ARBA00022670"/>
    </source>
</evidence>
<evidence type="ECO:0000256" key="7">
    <source>
        <dbReference type="ARBA" id="ARBA00022723"/>
    </source>
</evidence>
<feature type="compositionally biased region" description="Low complexity" evidence="14">
    <location>
        <begin position="767"/>
        <end position="782"/>
    </location>
</feature>
<dbReference type="PANTHER" id="PTHR11705:SF91">
    <property type="entry name" value="FI01817P-RELATED"/>
    <property type="match status" value="1"/>
</dbReference>
<dbReference type="SUPFAM" id="SSF53187">
    <property type="entry name" value="Zn-dependent exopeptidases"/>
    <property type="match status" value="2"/>
</dbReference>
<evidence type="ECO:0000256" key="1">
    <source>
        <dbReference type="ARBA" id="ARBA00001947"/>
    </source>
</evidence>
<dbReference type="EMBL" id="KQ459562">
    <property type="protein sequence ID" value="KPI99906.1"/>
    <property type="molecule type" value="Genomic_DNA"/>
</dbReference>
<dbReference type="Pfam" id="PF00246">
    <property type="entry name" value="Peptidase_M14"/>
    <property type="match status" value="3"/>
</dbReference>
<dbReference type="PANTHER" id="PTHR11705">
    <property type="entry name" value="PROTEASE FAMILY M14 CARBOXYPEPTIDASE A,B"/>
    <property type="match status" value="1"/>
</dbReference>
<feature type="domain" description="Peptidase M14" evidence="15">
    <location>
        <begin position="89"/>
        <end position="342"/>
    </location>
</feature>
<keyword evidence="8" id="KW-0378">Hydrolase</keyword>
<sequence>MVVYTKDENQKDNYKNNVLLDMYNDSGEILRIIDSNFIYQNLITRNENLDLYNAKPLIEDVESKNKLHSLKIPDTPKQKANDQGMNWNEYHNLDVIYAWMESLEYNYPSLCSVIPIGITIEGRTMKILKISNSDVQNEPVWIDAGIHGREWIAPAVNTFIANYIVLNFKSLPSCFTNKDWQVISYFGWGGRHSSTDPSSAFFRGREPFSEPESTAMKDILMNSGIKFKVYVTLHSFGQVIVFPFGYRDELCPDYMRLLQGATAMSKAIFRSTGNVYKVGISRDVMYGASGTSTDWSYGAAKIPYCYLIELRSKEHKFELPKEEIKENCKEVLHCIHALMDFVDKNPVDNENTNLSPVPTVNIWKEERSSMDIMVEGPKSTQVAELLYERSIPFAVAIGDVAPMLDREGVKPKHRKCGTGSKVPMDWKSYHRLGVIYEFMESLAAEWPTLCSVCTIGRSVEGRAIKMLKISNGRCNNEGVWMDAAIHPREWISTAVLTYVADQLVRTYDQQPDYITNKDWFIVPVVNPDGYEYTHTHDRMWRKNRARYGECYGVDLNRNFSYGWGERDEEGSSDDPANIFYRGPEPFSEPETAAIRQAICSAGTKFKVFLSFHSYGEVIIFPWGYTGDPCPHYVQMLEAGTAMAKAIQQASGHIYKVGSTKDLMYYASGTSTDWSYAVANIPYSYMVELRGKRHRFLLPKEEIVCTSIEVLCGVSKLMEYIEKFNKVTPAISVESCQSPSYTVKVPRTPSWVSARCHSCRSSRSCCKSSRSPSCSRSHSRQSCNAQKCDSAHSKCRSSPTKPCNFSG</sequence>
<comment type="function">
    <text evidence="12">Involved in the digestion of the blood meal.</text>
</comment>
<evidence type="ECO:0000256" key="12">
    <source>
        <dbReference type="ARBA" id="ARBA00057299"/>
    </source>
</evidence>
<feature type="domain" description="Peptidase M14" evidence="15">
    <location>
        <begin position="428"/>
        <end position="720"/>
    </location>
</feature>
<dbReference type="GO" id="GO:0005615">
    <property type="term" value="C:extracellular space"/>
    <property type="evidence" value="ECO:0007669"/>
    <property type="project" value="TreeGrafter"/>
</dbReference>
<comment type="similarity">
    <text evidence="3 13">Belongs to the peptidase M14 family.</text>
</comment>
<feature type="compositionally biased region" description="Polar residues" evidence="14">
    <location>
        <begin position="795"/>
        <end position="806"/>
    </location>
</feature>
<evidence type="ECO:0000256" key="2">
    <source>
        <dbReference type="ARBA" id="ARBA00004613"/>
    </source>
</evidence>
<evidence type="ECO:0000313" key="17">
    <source>
        <dbReference type="Proteomes" id="UP000053268"/>
    </source>
</evidence>
<evidence type="ECO:0000256" key="5">
    <source>
        <dbReference type="ARBA" id="ARBA00022645"/>
    </source>
</evidence>
<dbReference type="CDD" id="cd03860">
    <property type="entry name" value="M14_CP_A-B_like"/>
    <property type="match status" value="1"/>
</dbReference>
<keyword evidence="6" id="KW-0645">Protease</keyword>
<keyword evidence="4" id="KW-0964">Secreted</keyword>
<evidence type="ECO:0000256" key="8">
    <source>
        <dbReference type="ARBA" id="ARBA00022801"/>
    </source>
</evidence>
<dbReference type="GO" id="GO:0008270">
    <property type="term" value="F:zinc ion binding"/>
    <property type="evidence" value="ECO:0007669"/>
    <property type="project" value="InterPro"/>
</dbReference>